<gene>
    <name evidence="2" type="ORF">AQ490_11265</name>
</gene>
<dbReference type="AlphaFoldDB" id="A0A0T6LKA7"/>
<dbReference type="EMBL" id="LLZU01000039">
    <property type="protein sequence ID" value="KRV46470.1"/>
    <property type="molecule type" value="Genomic_DNA"/>
</dbReference>
<organism evidence="2 3">
    <name type="scientific">Wenjunlia vitaminophila</name>
    <name type="common">Streptomyces vitaminophilus</name>
    <dbReference type="NCBI Taxonomy" id="76728"/>
    <lineage>
        <taxon>Bacteria</taxon>
        <taxon>Bacillati</taxon>
        <taxon>Actinomycetota</taxon>
        <taxon>Actinomycetes</taxon>
        <taxon>Kitasatosporales</taxon>
        <taxon>Streptomycetaceae</taxon>
        <taxon>Wenjunlia</taxon>
    </lineage>
</organism>
<dbReference type="STRING" id="76728.AQ490_11265"/>
<feature type="compositionally biased region" description="Gly residues" evidence="1">
    <location>
        <begin position="144"/>
        <end position="169"/>
    </location>
</feature>
<accession>A0A0T6LKA7</accession>
<proteinExistence type="predicted"/>
<reference evidence="2 3" key="1">
    <citation type="submission" date="2015-10" db="EMBL/GenBank/DDBJ databases">
        <title>Draft genome sequence of pyrrolomycin-producing Streptomyces vitaminophilus.</title>
        <authorList>
            <person name="Graham D.E."/>
            <person name="Mahan K.M."/>
            <person name="Klingeman D.M."/>
            <person name="Hettich R.L."/>
            <person name="Parry R.J."/>
        </authorList>
    </citation>
    <scope>NUCLEOTIDE SEQUENCE [LARGE SCALE GENOMIC DNA]</scope>
    <source>
        <strain evidence="2 3">ATCC 31673</strain>
    </source>
</reference>
<name>A0A0T6LKA7_WENVI</name>
<evidence type="ECO:0000313" key="3">
    <source>
        <dbReference type="Proteomes" id="UP000050867"/>
    </source>
</evidence>
<keyword evidence="3" id="KW-1185">Reference proteome</keyword>
<evidence type="ECO:0000313" key="2">
    <source>
        <dbReference type="EMBL" id="KRV46470.1"/>
    </source>
</evidence>
<protein>
    <submittedName>
        <fullName evidence="2">Uncharacterized protein</fullName>
    </submittedName>
</protein>
<dbReference type="OrthoDB" id="3700141at2"/>
<evidence type="ECO:0000256" key="1">
    <source>
        <dbReference type="SAM" id="MobiDB-lite"/>
    </source>
</evidence>
<sequence>MRGHAVSPRNRQETTYTDELLADGSVHRRYSDRRQEWRVRQGPTLVAWRDNRGRQGTDELLGQRVVKRVFSNGRVLYGREAGYGRTLWSDGVLTVNRTSFGGRLGAILAAASAGALVGGLVAPPTALTPEQEEELRRQAQAQGQAGGDASGGDFSGGGGYGDWGDGTGGDDLFDDFG</sequence>
<dbReference type="Proteomes" id="UP000050867">
    <property type="component" value="Unassembled WGS sequence"/>
</dbReference>
<comment type="caution">
    <text evidence="2">The sequence shown here is derived from an EMBL/GenBank/DDBJ whole genome shotgun (WGS) entry which is preliminary data.</text>
</comment>
<feature type="region of interest" description="Disordered" evidence="1">
    <location>
        <begin position="128"/>
        <end position="177"/>
    </location>
</feature>
<dbReference type="eggNOG" id="ENOG50340TR">
    <property type="taxonomic scope" value="Bacteria"/>
</dbReference>